<comment type="caution">
    <text evidence="1">The sequence shown here is derived from an EMBL/GenBank/DDBJ whole genome shotgun (WGS) entry which is preliminary data.</text>
</comment>
<organism evidence="1 2">
    <name type="scientific">Mesonia hippocampi</name>
    <dbReference type="NCBI Taxonomy" id="1628250"/>
    <lineage>
        <taxon>Bacteria</taxon>
        <taxon>Pseudomonadati</taxon>
        <taxon>Bacteroidota</taxon>
        <taxon>Flavobacteriia</taxon>
        <taxon>Flavobacteriales</taxon>
        <taxon>Flavobacteriaceae</taxon>
        <taxon>Mesonia</taxon>
    </lineage>
</organism>
<evidence type="ECO:0000313" key="1">
    <source>
        <dbReference type="EMBL" id="MBB4118485.1"/>
    </source>
</evidence>
<evidence type="ECO:0000313" key="2">
    <source>
        <dbReference type="Proteomes" id="UP000553034"/>
    </source>
</evidence>
<reference evidence="1 2" key="1">
    <citation type="submission" date="2020-08" db="EMBL/GenBank/DDBJ databases">
        <title>Genomic Encyclopedia of Type Strains, Phase IV (KMG-IV): sequencing the most valuable type-strain genomes for metagenomic binning, comparative biology and taxonomic classification.</title>
        <authorList>
            <person name="Goeker M."/>
        </authorList>
    </citation>
    <scope>NUCLEOTIDE SEQUENCE [LARGE SCALE GENOMIC DNA]</scope>
    <source>
        <strain evidence="1 2">DSM 29568</strain>
    </source>
</reference>
<evidence type="ECO:0008006" key="3">
    <source>
        <dbReference type="Google" id="ProtNLM"/>
    </source>
</evidence>
<dbReference type="PROSITE" id="PS51257">
    <property type="entry name" value="PROKAR_LIPOPROTEIN"/>
    <property type="match status" value="1"/>
</dbReference>
<dbReference type="EMBL" id="JACIFO010000002">
    <property type="protein sequence ID" value="MBB4118485.1"/>
    <property type="molecule type" value="Genomic_DNA"/>
</dbReference>
<keyword evidence="2" id="KW-1185">Reference proteome</keyword>
<dbReference type="AlphaFoldDB" id="A0A840EN04"/>
<accession>A0A840EN04</accession>
<proteinExistence type="predicted"/>
<protein>
    <recommendedName>
        <fullName evidence="3">DUF4843 domain-containing protein</fullName>
    </recommendedName>
</protein>
<name>A0A840EN04_9FLAO</name>
<dbReference type="RefSeq" id="WP_246415164.1">
    <property type="nucleotide sequence ID" value="NZ_JACIFO010000002.1"/>
</dbReference>
<gene>
    <name evidence="1" type="ORF">GGR32_000759</name>
</gene>
<dbReference type="Proteomes" id="UP000553034">
    <property type="component" value="Unassembled WGS sequence"/>
</dbReference>
<sequence length="161" mass="18822">MKAIKLSQKHIQGVALFTMFFMLFSCSKEQIEKFDDPFVHIMKGNQSRIEVNTQRRDVVSYYFYYSTKNNNKDLEVTYSVKTGNGLQQGRDFDLLTTENPLLFPSGIYKRPIQIQWLNRTVEDDEDNTLTITIEQTNLKEVNIGLPGPNHYQSEFIIEKKN</sequence>